<accession>A0A0C2X5B1</accession>
<feature type="region of interest" description="Disordered" evidence="1">
    <location>
        <begin position="171"/>
        <end position="197"/>
    </location>
</feature>
<dbReference type="CDD" id="cd12087">
    <property type="entry name" value="TM_EGFR-like"/>
    <property type="match status" value="1"/>
</dbReference>
<dbReference type="Gene3D" id="2.60.120.260">
    <property type="entry name" value="Galactose-binding domain-like"/>
    <property type="match status" value="1"/>
</dbReference>
<protein>
    <submittedName>
        <fullName evidence="4">Uncharacterized protein</fullName>
    </submittedName>
</protein>
<keyword evidence="5" id="KW-1185">Reference proteome</keyword>
<sequence>MRLRSFNTLVYSVGLLFISRGAQSTRNQTIDDTSKDIVYTGTWLSSRTLTDRINSTTHYTRVQGSYATYTFSGASALYFIGFGLSTANVDDGTVIDVVFDGVTNRVDQHRETRGQSLIWSSGPIDASRFHTIVCKKTSVNNGGFDLNIDAFILTIPDVISTATTSLGTLVSTSSTGAPSSISSSTTASSTTITNSGTASTLPVPSVGWVPTNDSSFTNTDISSASTSAASTASPTGPPTGAIAGGVIGAVSLLGLVALFFFLLGRRNRRGASSMSGYASDKRAGLGGIGNTNGTASTERITNDTELHDLTPTGLTTFVPLRTEKGWRGQGAAIGAPNSPIGSDMNSHSDLPTNTPDEEDTSSQTWITGPPAYDQLMSPTPLSRARI</sequence>
<evidence type="ECO:0000256" key="2">
    <source>
        <dbReference type="SAM" id="Phobius"/>
    </source>
</evidence>
<feature type="chain" id="PRO_5002170592" evidence="3">
    <location>
        <begin position="25"/>
        <end position="386"/>
    </location>
</feature>
<feature type="compositionally biased region" description="Polar residues" evidence="1">
    <location>
        <begin position="339"/>
        <end position="354"/>
    </location>
</feature>
<dbReference type="AlphaFoldDB" id="A0A0C2X5B1"/>
<feature type="signal peptide" evidence="3">
    <location>
        <begin position="1"/>
        <end position="24"/>
    </location>
</feature>
<dbReference type="OrthoDB" id="3234968at2759"/>
<evidence type="ECO:0000256" key="1">
    <source>
        <dbReference type="SAM" id="MobiDB-lite"/>
    </source>
</evidence>
<keyword evidence="2" id="KW-0812">Transmembrane</keyword>
<organism evidence="4 5">
    <name type="scientific">Serendipita vermifera MAFF 305830</name>
    <dbReference type="NCBI Taxonomy" id="933852"/>
    <lineage>
        <taxon>Eukaryota</taxon>
        <taxon>Fungi</taxon>
        <taxon>Dikarya</taxon>
        <taxon>Basidiomycota</taxon>
        <taxon>Agaricomycotina</taxon>
        <taxon>Agaricomycetes</taxon>
        <taxon>Sebacinales</taxon>
        <taxon>Serendipitaceae</taxon>
        <taxon>Serendipita</taxon>
    </lineage>
</organism>
<evidence type="ECO:0000313" key="5">
    <source>
        <dbReference type="Proteomes" id="UP000054097"/>
    </source>
</evidence>
<dbReference type="HOGENOM" id="CLU_735921_0_0_1"/>
<keyword evidence="2" id="KW-1133">Transmembrane helix</keyword>
<gene>
    <name evidence="4" type="ORF">M408DRAFT_152610</name>
</gene>
<reference evidence="5" key="2">
    <citation type="submission" date="2015-01" db="EMBL/GenBank/DDBJ databases">
        <title>Evolutionary Origins and Diversification of the Mycorrhizal Mutualists.</title>
        <authorList>
            <consortium name="DOE Joint Genome Institute"/>
            <consortium name="Mycorrhizal Genomics Consortium"/>
            <person name="Kohler A."/>
            <person name="Kuo A."/>
            <person name="Nagy L.G."/>
            <person name="Floudas D."/>
            <person name="Copeland A."/>
            <person name="Barry K.W."/>
            <person name="Cichocki N."/>
            <person name="Veneault-Fourrey C."/>
            <person name="LaButti K."/>
            <person name="Lindquist E.A."/>
            <person name="Lipzen A."/>
            <person name="Lundell T."/>
            <person name="Morin E."/>
            <person name="Murat C."/>
            <person name="Riley R."/>
            <person name="Ohm R."/>
            <person name="Sun H."/>
            <person name="Tunlid A."/>
            <person name="Henrissat B."/>
            <person name="Grigoriev I.V."/>
            <person name="Hibbett D.S."/>
            <person name="Martin F."/>
        </authorList>
    </citation>
    <scope>NUCLEOTIDE SEQUENCE [LARGE SCALE GENOMIC DNA]</scope>
    <source>
        <strain evidence="5">MAFF 305830</strain>
    </source>
</reference>
<proteinExistence type="predicted"/>
<dbReference type="Proteomes" id="UP000054097">
    <property type="component" value="Unassembled WGS sequence"/>
</dbReference>
<keyword evidence="2" id="KW-0472">Membrane</keyword>
<evidence type="ECO:0000256" key="3">
    <source>
        <dbReference type="SAM" id="SignalP"/>
    </source>
</evidence>
<name>A0A0C2X5B1_SERVB</name>
<keyword evidence="3" id="KW-0732">Signal</keyword>
<feature type="transmembrane region" description="Helical" evidence="2">
    <location>
        <begin position="241"/>
        <end position="264"/>
    </location>
</feature>
<reference evidence="4 5" key="1">
    <citation type="submission" date="2014-04" db="EMBL/GenBank/DDBJ databases">
        <authorList>
            <consortium name="DOE Joint Genome Institute"/>
            <person name="Kuo A."/>
            <person name="Zuccaro A."/>
            <person name="Kohler A."/>
            <person name="Nagy L.G."/>
            <person name="Floudas D."/>
            <person name="Copeland A."/>
            <person name="Barry K.W."/>
            <person name="Cichocki N."/>
            <person name="Veneault-Fourrey C."/>
            <person name="LaButti K."/>
            <person name="Lindquist E.A."/>
            <person name="Lipzen A."/>
            <person name="Lundell T."/>
            <person name="Morin E."/>
            <person name="Murat C."/>
            <person name="Sun H."/>
            <person name="Tunlid A."/>
            <person name="Henrissat B."/>
            <person name="Grigoriev I.V."/>
            <person name="Hibbett D.S."/>
            <person name="Martin F."/>
            <person name="Nordberg H.P."/>
            <person name="Cantor M.N."/>
            <person name="Hua S.X."/>
        </authorList>
    </citation>
    <scope>NUCLEOTIDE SEQUENCE [LARGE SCALE GENOMIC DNA]</scope>
    <source>
        <strain evidence="4 5">MAFF 305830</strain>
    </source>
</reference>
<feature type="region of interest" description="Disordered" evidence="1">
    <location>
        <begin position="331"/>
        <end position="386"/>
    </location>
</feature>
<evidence type="ECO:0000313" key="4">
    <source>
        <dbReference type="EMBL" id="KIM33308.1"/>
    </source>
</evidence>
<dbReference type="EMBL" id="KN824278">
    <property type="protein sequence ID" value="KIM33308.1"/>
    <property type="molecule type" value="Genomic_DNA"/>
</dbReference>